<organism evidence="1 2">
    <name type="scientific">Geobacter benzoatilyticus</name>
    <dbReference type="NCBI Taxonomy" id="2815309"/>
    <lineage>
        <taxon>Bacteria</taxon>
        <taxon>Pseudomonadati</taxon>
        <taxon>Thermodesulfobacteriota</taxon>
        <taxon>Desulfuromonadia</taxon>
        <taxon>Geobacterales</taxon>
        <taxon>Geobacteraceae</taxon>
        <taxon>Geobacter</taxon>
    </lineage>
</organism>
<sequence length="182" mass="20582">MTWEQIREIVKSRKWAFIAVLVLVLANIAMAAYSRFIQQPALVKLQQEWSEKRLLLTGSKGDLTTIYRQGEADLAAFQQRIPLKRDFTRVMMEVFELASNNGLKVKGITYKPEPIKESNLVTYGVVMTLDGKYAGIKSFISDLQCYGGLVTMDSISLSSNSRTEEEVSLKMQLSAYLRTEGK</sequence>
<reference evidence="1 2" key="1">
    <citation type="submission" date="2021-03" db="EMBL/GenBank/DDBJ databases">
        <title>Geobacter metallireducens gen. nov. sp. nov., a microorganism capable of coupling the complete oxidation of organic compounds to the reduction of iron and other metals.</title>
        <authorList>
            <person name="Li Y."/>
        </authorList>
    </citation>
    <scope>NUCLEOTIDE SEQUENCE [LARGE SCALE GENOMIC DNA]</scope>
    <source>
        <strain evidence="1 2">Jerry-YX</strain>
    </source>
</reference>
<accession>A0ABX7Q2Y8</accession>
<proteinExistence type="predicted"/>
<evidence type="ECO:0000313" key="1">
    <source>
        <dbReference type="EMBL" id="QSV45258.1"/>
    </source>
</evidence>
<protein>
    <submittedName>
        <fullName evidence="1">Type 4a pilus biogenesis protein PilO</fullName>
    </submittedName>
</protein>
<keyword evidence="2" id="KW-1185">Reference proteome</keyword>
<dbReference type="RefSeq" id="WP_207163063.1">
    <property type="nucleotide sequence ID" value="NZ_CP071382.1"/>
</dbReference>
<name>A0ABX7Q2Y8_9BACT</name>
<dbReference type="Pfam" id="PF04350">
    <property type="entry name" value="PilO"/>
    <property type="match status" value="1"/>
</dbReference>
<dbReference type="Proteomes" id="UP000663651">
    <property type="component" value="Chromosome"/>
</dbReference>
<gene>
    <name evidence="1" type="primary">pilO</name>
    <name evidence="1" type="ORF">JZM60_14135</name>
</gene>
<evidence type="ECO:0000313" key="2">
    <source>
        <dbReference type="Proteomes" id="UP000663651"/>
    </source>
</evidence>
<dbReference type="EMBL" id="CP071382">
    <property type="protein sequence ID" value="QSV45258.1"/>
    <property type="molecule type" value="Genomic_DNA"/>
</dbReference>
<dbReference type="Gene3D" id="3.30.70.60">
    <property type="match status" value="1"/>
</dbReference>
<dbReference type="InterPro" id="IPR007445">
    <property type="entry name" value="PilO"/>
</dbReference>
<dbReference type="InterPro" id="IPR014717">
    <property type="entry name" value="Transl_elong_EF1B/ribsomal_bS6"/>
</dbReference>